<comment type="caution">
    <text evidence="1">The sequence shown here is derived from an EMBL/GenBank/DDBJ whole genome shotgun (WGS) entry which is preliminary data.</text>
</comment>
<dbReference type="Proteomes" id="UP000886501">
    <property type="component" value="Unassembled WGS sequence"/>
</dbReference>
<proteinExistence type="predicted"/>
<organism evidence="1 2">
    <name type="scientific">Thelephora ganbajun</name>
    <name type="common">Ganba fungus</name>
    <dbReference type="NCBI Taxonomy" id="370292"/>
    <lineage>
        <taxon>Eukaryota</taxon>
        <taxon>Fungi</taxon>
        <taxon>Dikarya</taxon>
        <taxon>Basidiomycota</taxon>
        <taxon>Agaricomycotina</taxon>
        <taxon>Agaricomycetes</taxon>
        <taxon>Thelephorales</taxon>
        <taxon>Thelephoraceae</taxon>
        <taxon>Thelephora</taxon>
    </lineage>
</organism>
<dbReference type="EMBL" id="MU117964">
    <property type="protein sequence ID" value="KAF9653300.1"/>
    <property type="molecule type" value="Genomic_DNA"/>
</dbReference>
<sequence>MSDVFDEPVAWSAASVNVNATTNVWIVCLAIALYDGMANISFGSKEKLHQTSDKGYLTIQVQWFTSFFDRQVKPPNLVFGPPSTDFDDFSCLLGNAKHDTIWGFYLCSSVWDITTLVVSLRCLLHKQTRSPLMSKLSRTMLVDGLIYFVAITVVNVVNIFIFLNSSSPVKKGSVAVAYTAAWIFSQRILISLSGALHIPFALDRGIDHVLWLDSVMRRRAAVRVPTRTVTVTGGTTSVEGTSREVITRLRSTQRQTESVSRSDYQAVRGTVQSSSGGFLDSCITIEITPQDSPESSRGDVPSHGPAHPDGNEDPPDRTPDYEMARISYKPSEGPFMTTRRF</sequence>
<keyword evidence="2" id="KW-1185">Reference proteome</keyword>
<gene>
    <name evidence="1" type="ORF">BDM02DRAFT_3182843</name>
</gene>
<reference evidence="1" key="1">
    <citation type="submission" date="2019-10" db="EMBL/GenBank/DDBJ databases">
        <authorList>
            <consortium name="DOE Joint Genome Institute"/>
            <person name="Kuo A."/>
            <person name="Miyauchi S."/>
            <person name="Kiss E."/>
            <person name="Drula E."/>
            <person name="Kohler A."/>
            <person name="Sanchez-Garcia M."/>
            <person name="Andreopoulos B."/>
            <person name="Barry K.W."/>
            <person name="Bonito G."/>
            <person name="Buee M."/>
            <person name="Carver A."/>
            <person name="Chen C."/>
            <person name="Cichocki N."/>
            <person name="Clum A."/>
            <person name="Culley D."/>
            <person name="Crous P.W."/>
            <person name="Fauchery L."/>
            <person name="Girlanda M."/>
            <person name="Hayes R."/>
            <person name="Keri Z."/>
            <person name="Labutti K."/>
            <person name="Lipzen A."/>
            <person name="Lombard V."/>
            <person name="Magnuson J."/>
            <person name="Maillard F."/>
            <person name="Morin E."/>
            <person name="Murat C."/>
            <person name="Nolan M."/>
            <person name="Ohm R."/>
            <person name="Pangilinan J."/>
            <person name="Pereira M."/>
            <person name="Perotto S."/>
            <person name="Peter M."/>
            <person name="Riley R."/>
            <person name="Sitrit Y."/>
            <person name="Stielow B."/>
            <person name="Szollosi G."/>
            <person name="Zifcakova L."/>
            <person name="Stursova M."/>
            <person name="Spatafora J.W."/>
            <person name="Tedersoo L."/>
            <person name="Vaario L.-M."/>
            <person name="Yamada A."/>
            <person name="Yan M."/>
            <person name="Wang P."/>
            <person name="Xu J."/>
            <person name="Bruns T."/>
            <person name="Baldrian P."/>
            <person name="Vilgalys R."/>
            <person name="Henrissat B."/>
            <person name="Grigoriev I.V."/>
            <person name="Hibbett D."/>
            <person name="Nagy L.G."/>
            <person name="Martin F.M."/>
        </authorList>
    </citation>
    <scope>NUCLEOTIDE SEQUENCE</scope>
    <source>
        <strain evidence="1">P2</strain>
    </source>
</reference>
<accession>A0ACB6ZTW5</accession>
<name>A0ACB6ZTW5_THEGA</name>
<reference evidence="1" key="2">
    <citation type="journal article" date="2020" name="Nat. Commun.">
        <title>Large-scale genome sequencing of mycorrhizal fungi provides insights into the early evolution of symbiotic traits.</title>
        <authorList>
            <person name="Miyauchi S."/>
            <person name="Kiss E."/>
            <person name="Kuo A."/>
            <person name="Drula E."/>
            <person name="Kohler A."/>
            <person name="Sanchez-Garcia M."/>
            <person name="Morin E."/>
            <person name="Andreopoulos B."/>
            <person name="Barry K.W."/>
            <person name="Bonito G."/>
            <person name="Buee M."/>
            <person name="Carver A."/>
            <person name="Chen C."/>
            <person name="Cichocki N."/>
            <person name="Clum A."/>
            <person name="Culley D."/>
            <person name="Crous P.W."/>
            <person name="Fauchery L."/>
            <person name="Girlanda M."/>
            <person name="Hayes R.D."/>
            <person name="Keri Z."/>
            <person name="LaButti K."/>
            <person name="Lipzen A."/>
            <person name="Lombard V."/>
            <person name="Magnuson J."/>
            <person name="Maillard F."/>
            <person name="Murat C."/>
            <person name="Nolan M."/>
            <person name="Ohm R.A."/>
            <person name="Pangilinan J."/>
            <person name="Pereira M.F."/>
            <person name="Perotto S."/>
            <person name="Peter M."/>
            <person name="Pfister S."/>
            <person name="Riley R."/>
            <person name="Sitrit Y."/>
            <person name="Stielow J.B."/>
            <person name="Szollosi G."/>
            <person name="Zifcakova L."/>
            <person name="Stursova M."/>
            <person name="Spatafora J.W."/>
            <person name="Tedersoo L."/>
            <person name="Vaario L.M."/>
            <person name="Yamada A."/>
            <person name="Yan M."/>
            <person name="Wang P."/>
            <person name="Xu J."/>
            <person name="Bruns T."/>
            <person name="Baldrian P."/>
            <person name="Vilgalys R."/>
            <person name="Dunand C."/>
            <person name="Henrissat B."/>
            <person name="Grigoriev I.V."/>
            <person name="Hibbett D."/>
            <person name="Nagy L.G."/>
            <person name="Martin F.M."/>
        </authorList>
    </citation>
    <scope>NUCLEOTIDE SEQUENCE</scope>
    <source>
        <strain evidence="1">P2</strain>
    </source>
</reference>
<protein>
    <submittedName>
        <fullName evidence="1">Uncharacterized protein</fullName>
    </submittedName>
</protein>
<evidence type="ECO:0000313" key="1">
    <source>
        <dbReference type="EMBL" id="KAF9653300.1"/>
    </source>
</evidence>
<evidence type="ECO:0000313" key="2">
    <source>
        <dbReference type="Proteomes" id="UP000886501"/>
    </source>
</evidence>